<organism evidence="1 2">
    <name type="scientific">Avena sativa</name>
    <name type="common">Oat</name>
    <dbReference type="NCBI Taxonomy" id="4498"/>
    <lineage>
        <taxon>Eukaryota</taxon>
        <taxon>Viridiplantae</taxon>
        <taxon>Streptophyta</taxon>
        <taxon>Embryophyta</taxon>
        <taxon>Tracheophyta</taxon>
        <taxon>Spermatophyta</taxon>
        <taxon>Magnoliopsida</taxon>
        <taxon>Liliopsida</taxon>
        <taxon>Poales</taxon>
        <taxon>Poaceae</taxon>
        <taxon>BOP clade</taxon>
        <taxon>Pooideae</taxon>
        <taxon>Poodae</taxon>
        <taxon>Poeae</taxon>
        <taxon>Poeae Chloroplast Group 1 (Aveneae type)</taxon>
        <taxon>Aveninae</taxon>
        <taxon>Avena</taxon>
    </lineage>
</organism>
<keyword evidence="2" id="KW-1185">Reference proteome</keyword>
<accession>A0ACD5TT19</accession>
<evidence type="ECO:0000313" key="2">
    <source>
        <dbReference type="Proteomes" id="UP001732700"/>
    </source>
</evidence>
<sequence>MHVCATMTGRASFLRTNPRTDDRFEVLAFHHVELWCADAASSASRFSSALGVPLAARSDLSTGNSAHVSHLLRSGSLCLLFTSPQHADSGNGATVPSFSRDDAGRFTTEHGGPAVRAIAVRVPDEAEAFRASVQGGARPAFAPADLGLGFRLAEVELYGDVVLRFVSFCSPPDDNDDDAAFLPGFVSNSSTVVGAENYGLRRIDHVVGCLPELGPVAEYIAGFTGFHELVEFTAEDVGTAESGLNVVVLANNTETVLLNLTEPVHGTKRRSQIQTFLEQHGGGPGVQHVALASEDVLATLRRVRAAGGFEFLEPPPPNYYEGVRRRAGDVLSEAQLEGCQELGVLVDRDDQGVLLQIFTKPVGDRQTLFLEMIQRIGCVEKDEETGQEQQRGACGGFGKGNFQQLFKAVEEYEKSLERA</sequence>
<reference evidence="1" key="2">
    <citation type="submission" date="2025-09" db="UniProtKB">
        <authorList>
            <consortium name="EnsemblPlants"/>
        </authorList>
    </citation>
    <scope>IDENTIFICATION</scope>
</reference>
<dbReference type="Proteomes" id="UP001732700">
    <property type="component" value="Chromosome 1D"/>
</dbReference>
<name>A0ACD5TT19_AVESA</name>
<dbReference type="EnsemblPlants" id="AVESA.00010b.r2.1DG0120630.1">
    <property type="protein sequence ID" value="AVESA.00010b.r2.1DG0120630.1.CDS.1"/>
    <property type="gene ID" value="AVESA.00010b.r2.1DG0120630"/>
</dbReference>
<protein>
    <submittedName>
        <fullName evidence="1">Uncharacterized protein</fullName>
    </submittedName>
</protein>
<reference evidence="1" key="1">
    <citation type="submission" date="2021-05" db="EMBL/GenBank/DDBJ databases">
        <authorList>
            <person name="Scholz U."/>
            <person name="Mascher M."/>
            <person name="Fiebig A."/>
        </authorList>
    </citation>
    <scope>NUCLEOTIDE SEQUENCE [LARGE SCALE GENOMIC DNA]</scope>
</reference>
<evidence type="ECO:0000313" key="1">
    <source>
        <dbReference type="EnsemblPlants" id="AVESA.00010b.r2.1DG0120630.1.CDS.1"/>
    </source>
</evidence>
<proteinExistence type="predicted"/>